<dbReference type="RefSeq" id="WP_380519448.1">
    <property type="nucleotide sequence ID" value="NZ_JBHEZX010000034.1"/>
</dbReference>
<name>A0ABV6VMN5_9ACTN</name>
<dbReference type="EMBL" id="JBHEZX010000034">
    <property type="protein sequence ID" value="MFC1414995.1"/>
    <property type="molecule type" value="Genomic_DNA"/>
</dbReference>
<evidence type="ECO:0000313" key="1">
    <source>
        <dbReference type="EMBL" id="MFC1414995.1"/>
    </source>
</evidence>
<keyword evidence="4" id="KW-1185">Reference proteome</keyword>
<evidence type="ECO:0000313" key="3">
    <source>
        <dbReference type="Proteomes" id="UP001592530"/>
    </source>
</evidence>
<evidence type="ECO:0000313" key="4">
    <source>
        <dbReference type="Proteomes" id="UP001592582"/>
    </source>
</evidence>
<evidence type="ECO:0000313" key="2">
    <source>
        <dbReference type="EMBL" id="MFC1432033.1"/>
    </source>
</evidence>
<dbReference type="EMBL" id="JBHEZY010000005">
    <property type="protein sequence ID" value="MFC1432033.1"/>
    <property type="molecule type" value="Genomic_DNA"/>
</dbReference>
<proteinExistence type="predicted"/>
<organism evidence="1 4">
    <name type="scientific">Streptacidiphilus alkalitolerans</name>
    <dbReference type="NCBI Taxonomy" id="3342712"/>
    <lineage>
        <taxon>Bacteria</taxon>
        <taxon>Bacillati</taxon>
        <taxon>Actinomycetota</taxon>
        <taxon>Actinomycetes</taxon>
        <taxon>Kitasatosporales</taxon>
        <taxon>Streptomycetaceae</taxon>
        <taxon>Streptacidiphilus</taxon>
    </lineage>
</organism>
<reference evidence="3 4" key="1">
    <citation type="submission" date="2024-09" db="EMBL/GenBank/DDBJ databases">
        <authorList>
            <person name="Lee S.D."/>
        </authorList>
    </citation>
    <scope>NUCLEOTIDE SEQUENCE [LARGE SCALE GENOMIC DNA]</scope>
    <source>
        <strain evidence="1 4">N1-1</strain>
        <strain evidence="2 3">N1-3</strain>
    </source>
</reference>
<gene>
    <name evidence="2" type="ORF">ACEZDB_15405</name>
    <name evidence="1" type="ORF">ACEZDG_37650</name>
</gene>
<dbReference type="Proteomes" id="UP001592530">
    <property type="component" value="Unassembled WGS sequence"/>
</dbReference>
<comment type="caution">
    <text evidence="1">The sequence shown here is derived from an EMBL/GenBank/DDBJ whole genome shotgun (WGS) entry which is preliminary data.</text>
</comment>
<protein>
    <submittedName>
        <fullName evidence="1">Uncharacterized protein</fullName>
    </submittedName>
</protein>
<accession>A0ABV6VMN5</accession>
<dbReference type="Proteomes" id="UP001592582">
    <property type="component" value="Unassembled WGS sequence"/>
</dbReference>
<sequence>MRLSRGAAGAGLVAVVLTAAVTGVPMVLAAQSAGPVLRVTPAVVKPTDHITLSAQGCPVPAEAFSEAFDTVVLDTNGRGRTLMIDQDVPPGRYEITLSCNGDASTASLVVAPPGPLVLPLGTIALARN</sequence>